<proteinExistence type="predicted"/>
<organism evidence="1">
    <name type="scientific">Mycolicibacterium sp. CBMA 213</name>
    <dbReference type="NCBI Taxonomy" id="1968788"/>
    <lineage>
        <taxon>Bacteria</taxon>
        <taxon>Bacillati</taxon>
        <taxon>Actinomycetota</taxon>
        <taxon>Actinomycetes</taxon>
        <taxon>Mycobacteriales</taxon>
        <taxon>Mycobacteriaceae</taxon>
        <taxon>Mycolicibacterium</taxon>
    </lineage>
</organism>
<dbReference type="EMBL" id="MF600313">
    <property type="protein sequence ID" value="AVN58385.1"/>
    <property type="molecule type" value="Genomic_DNA"/>
</dbReference>
<geneLocation type="plasmid" evidence="1">
    <name>pCBMA213_1</name>
</geneLocation>
<evidence type="ECO:0000313" key="1">
    <source>
        <dbReference type="EMBL" id="AVN58385.1"/>
    </source>
</evidence>
<protein>
    <submittedName>
        <fullName evidence="1">Uncharacterized protein</fullName>
    </submittedName>
</protein>
<sequence length="140" mass="15560">MNIRRSAASQLAPAFTYAELAGLVVDGDDPRFLVRQLREVVIRCARETDLAVIDEIHGEPPATGSTGWDAVLGGAASMSGRERVSSPEVLQWCFSPSRYCVDDMFDPLDSGKYRWLDYLRTPVELRVRNVILPYGNLEGV</sequence>
<accession>A0A343VR61</accession>
<keyword evidence="1" id="KW-0614">Plasmid</keyword>
<name>A0A343VR61_9MYCO</name>
<gene>
    <name evidence="1" type="ORF">B5P44_p00090</name>
</gene>
<reference evidence="1" key="1">
    <citation type="journal article" date="2018" name="Front. Microbiol.">
        <title>Beyond the Limits: tRNA Array Units in Mycobacterium Genomes.</title>
        <authorList>
            <person name="Morgado S.M."/>
            <person name="Vicente A.C."/>
        </authorList>
    </citation>
    <scope>NUCLEOTIDE SEQUENCE</scope>
    <source>
        <strain evidence="1">CBMA 213</strain>
        <plasmid evidence="1">pCBMA213_1</plasmid>
    </source>
</reference>
<dbReference type="AlphaFoldDB" id="A0A343VR61"/>
<dbReference type="RefSeq" id="WP_155921849.1">
    <property type="nucleotide sequence ID" value="NZ_MF600313.1"/>
</dbReference>